<dbReference type="GeneID" id="87956016"/>
<reference evidence="3 4" key="1">
    <citation type="submission" date="2024-01" db="EMBL/GenBank/DDBJ databases">
        <title>Comparative genomics of Cryptococcus and Kwoniella reveals pathogenesis evolution and contrasting modes of karyotype evolution via chromosome fusion or intercentromeric recombination.</title>
        <authorList>
            <person name="Coelho M.A."/>
            <person name="David-Palma M."/>
            <person name="Shea T."/>
            <person name="Bowers K."/>
            <person name="McGinley-Smith S."/>
            <person name="Mohammad A.W."/>
            <person name="Gnirke A."/>
            <person name="Yurkov A.M."/>
            <person name="Nowrousian M."/>
            <person name="Sun S."/>
            <person name="Cuomo C.A."/>
            <person name="Heitman J."/>
        </authorList>
    </citation>
    <scope>NUCLEOTIDE SEQUENCE [LARGE SCALE GENOMIC DNA]</scope>
    <source>
        <strain evidence="3">CBS 11374</strain>
    </source>
</reference>
<feature type="coiled-coil region" evidence="1">
    <location>
        <begin position="407"/>
        <end position="455"/>
    </location>
</feature>
<protein>
    <recommendedName>
        <fullName evidence="5">Spindle pole body-associated protein cut12 domain-containing protein</fullName>
    </recommendedName>
</protein>
<name>A0ABZ1D0J6_9TREE</name>
<proteinExistence type="predicted"/>
<evidence type="ECO:0000313" key="4">
    <source>
        <dbReference type="Proteomes" id="UP001329825"/>
    </source>
</evidence>
<feature type="region of interest" description="Disordered" evidence="2">
    <location>
        <begin position="1"/>
        <end position="121"/>
    </location>
</feature>
<dbReference type="EMBL" id="CP141885">
    <property type="protein sequence ID" value="WRT66920.1"/>
    <property type="molecule type" value="Genomic_DNA"/>
</dbReference>
<sequence length="605" mass="68068">MTPLSSNTQSPNLPSTQSQRVVSSKSSDSTSPSKSIWDEGEAFFASQETNPILNPEPKLYPKCESSSPSKTRSSIPPSSSPVIKTPSTQPNSSPIISSHLPDPSSSTSSRKTHTIQFNVGAKRSHLGSFKLDDIDRPLIKKSKSRPNLSNTINHVSPFHLCTQILSPSPSIGKADSRTNDFDIQDAASHESAKRRKQEESKLAREQERSPRLSDSMAYLYEVSTPGEASAVKYYKWVKEQRKTLIAAGYTGDYGLNPPELDPSPVNQRRYSCSTSKAKRSSAKDHIARSKKLAFATTPIPLAIHSDPPSSQAEVNLTKNAFDPMPVLTEAEQLRRSLAAQKSKIVEKVNQLNSERKAHLKTIALLEEKDKSLAKATYKLELAESYKHQYHSKLQLATSKLTTEMTLNKNLQIEVREKDRRARMAESKIVQLDKSLKKYEQKRQNVILEKEKAVEDYRRVISVRWDQMHKKLQDKTRESELNERKLKHWDEIYLKLHNDCKKSQEQLRIASLQNKKNQIGNGSIRNFPAPAPITASTTTATHTTDMASIACTHPMFTVTPNITSDNANRNHRPSDQSFEAPKIKIRSLKLHLSQKDQEMIALTKEQ</sequence>
<accession>A0ABZ1D0J6</accession>
<keyword evidence="1" id="KW-0175">Coiled coil</keyword>
<feature type="compositionally biased region" description="Low complexity" evidence="2">
    <location>
        <begin position="15"/>
        <end position="35"/>
    </location>
</feature>
<feature type="region of interest" description="Disordered" evidence="2">
    <location>
        <begin position="186"/>
        <end position="210"/>
    </location>
</feature>
<keyword evidence="4" id="KW-1185">Reference proteome</keyword>
<feature type="coiled-coil region" evidence="1">
    <location>
        <begin position="330"/>
        <end position="368"/>
    </location>
</feature>
<organism evidence="3 4">
    <name type="scientific">Kwoniella shivajii</name>
    <dbReference type="NCBI Taxonomy" id="564305"/>
    <lineage>
        <taxon>Eukaryota</taxon>
        <taxon>Fungi</taxon>
        <taxon>Dikarya</taxon>
        <taxon>Basidiomycota</taxon>
        <taxon>Agaricomycotina</taxon>
        <taxon>Tremellomycetes</taxon>
        <taxon>Tremellales</taxon>
        <taxon>Cryptococcaceae</taxon>
        <taxon>Kwoniella</taxon>
    </lineage>
</organism>
<evidence type="ECO:0000313" key="3">
    <source>
        <dbReference type="EMBL" id="WRT66920.1"/>
    </source>
</evidence>
<dbReference type="RefSeq" id="XP_062791660.1">
    <property type="nucleotide sequence ID" value="XM_062935609.1"/>
</dbReference>
<feature type="compositionally biased region" description="Basic and acidic residues" evidence="2">
    <location>
        <begin position="187"/>
        <end position="210"/>
    </location>
</feature>
<dbReference type="Proteomes" id="UP001329825">
    <property type="component" value="Chromosome 5"/>
</dbReference>
<feature type="compositionally biased region" description="Polar residues" evidence="2">
    <location>
        <begin position="1"/>
        <end position="14"/>
    </location>
</feature>
<feature type="compositionally biased region" description="Low complexity" evidence="2">
    <location>
        <begin position="65"/>
        <end position="109"/>
    </location>
</feature>
<evidence type="ECO:0000256" key="2">
    <source>
        <dbReference type="SAM" id="MobiDB-lite"/>
    </source>
</evidence>
<gene>
    <name evidence="3" type="ORF">IL334_003885</name>
</gene>
<evidence type="ECO:0000256" key="1">
    <source>
        <dbReference type="SAM" id="Coils"/>
    </source>
</evidence>
<evidence type="ECO:0008006" key="5">
    <source>
        <dbReference type="Google" id="ProtNLM"/>
    </source>
</evidence>